<feature type="transmembrane region" description="Helical" evidence="1">
    <location>
        <begin position="100"/>
        <end position="124"/>
    </location>
</feature>
<dbReference type="RefSeq" id="WP_378109739.1">
    <property type="nucleotide sequence ID" value="NZ_JBHSNC010000001.1"/>
</dbReference>
<keyword evidence="4" id="KW-1185">Reference proteome</keyword>
<feature type="transmembrane region" description="Helical" evidence="1">
    <location>
        <begin position="44"/>
        <end position="62"/>
    </location>
</feature>
<sequence length="132" mass="14671">MQRLKISLENPRLIAQNIERGNLIPFHEISAALKNRTDHRMLNFVGNIAAFVPLGMLLPFVFKNNRLALTLTVLYAFALSLLLEGTQAVLSIGNFDVDDLLLNAFGGWLGCILIRITTLVNAHFLSLSNLPE</sequence>
<dbReference type="PANTHER" id="PTHR36834:SF1">
    <property type="entry name" value="INTEGRAL MEMBRANE PROTEIN"/>
    <property type="match status" value="1"/>
</dbReference>
<protein>
    <submittedName>
        <fullName evidence="3">VanZ family protein</fullName>
    </submittedName>
</protein>
<feature type="domain" description="VanZ-like" evidence="2">
    <location>
        <begin position="18"/>
        <end position="116"/>
    </location>
</feature>
<dbReference type="EMBL" id="JBHSNC010000001">
    <property type="protein sequence ID" value="MFC5527935.1"/>
    <property type="molecule type" value="Genomic_DNA"/>
</dbReference>
<dbReference type="PANTHER" id="PTHR36834">
    <property type="entry name" value="MEMBRANE PROTEIN-RELATED"/>
    <property type="match status" value="1"/>
</dbReference>
<dbReference type="InterPro" id="IPR053150">
    <property type="entry name" value="Teicoplanin_resist-assoc"/>
</dbReference>
<evidence type="ECO:0000256" key="1">
    <source>
        <dbReference type="SAM" id="Phobius"/>
    </source>
</evidence>
<dbReference type="Pfam" id="PF04892">
    <property type="entry name" value="VanZ"/>
    <property type="match status" value="1"/>
</dbReference>
<accession>A0ABW0QUZ8</accession>
<keyword evidence="1" id="KW-1133">Transmembrane helix</keyword>
<dbReference type="InterPro" id="IPR006976">
    <property type="entry name" value="VanZ-like"/>
</dbReference>
<reference evidence="4" key="1">
    <citation type="journal article" date="2019" name="Int. J. Syst. Evol. Microbiol.">
        <title>The Global Catalogue of Microorganisms (GCM) 10K type strain sequencing project: providing services to taxonomists for standard genome sequencing and annotation.</title>
        <authorList>
            <consortium name="The Broad Institute Genomics Platform"/>
            <consortium name="The Broad Institute Genome Sequencing Center for Infectious Disease"/>
            <person name="Wu L."/>
            <person name="Ma J."/>
        </authorList>
    </citation>
    <scope>NUCLEOTIDE SEQUENCE [LARGE SCALE GENOMIC DNA]</scope>
    <source>
        <strain evidence="4">CGMCC 1.18578</strain>
    </source>
</reference>
<dbReference type="Proteomes" id="UP001596108">
    <property type="component" value="Unassembled WGS sequence"/>
</dbReference>
<evidence type="ECO:0000313" key="3">
    <source>
        <dbReference type="EMBL" id="MFC5527935.1"/>
    </source>
</evidence>
<proteinExistence type="predicted"/>
<comment type="caution">
    <text evidence="3">The sequence shown here is derived from an EMBL/GenBank/DDBJ whole genome shotgun (WGS) entry which is preliminary data.</text>
</comment>
<feature type="transmembrane region" description="Helical" evidence="1">
    <location>
        <begin position="68"/>
        <end position="93"/>
    </location>
</feature>
<keyword evidence="1" id="KW-0812">Transmembrane</keyword>
<keyword evidence="1" id="KW-0472">Membrane</keyword>
<name>A0ABW0QUZ8_9BACL</name>
<organism evidence="3 4">
    <name type="scientific">Cohnella yongneupensis</name>
    <dbReference type="NCBI Taxonomy" id="425006"/>
    <lineage>
        <taxon>Bacteria</taxon>
        <taxon>Bacillati</taxon>
        <taxon>Bacillota</taxon>
        <taxon>Bacilli</taxon>
        <taxon>Bacillales</taxon>
        <taxon>Paenibacillaceae</taxon>
        <taxon>Cohnella</taxon>
    </lineage>
</organism>
<evidence type="ECO:0000313" key="4">
    <source>
        <dbReference type="Proteomes" id="UP001596108"/>
    </source>
</evidence>
<evidence type="ECO:0000259" key="2">
    <source>
        <dbReference type="Pfam" id="PF04892"/>
    </source>
</evidence>
<gene>
    <name evidence="3" type="ORF">ACFPQ4_00470</name>
</gene>